<dbReference type="InterPro" id="IPR000182">
    <property type="entry name" value="GNAT_dom"/>
</dbReference>
<reference evidence="3 5" key="2">
    <citation type="submission" date="2016-10" db="EMBL/GenBank/DDBJ databases">
        <authorList>
            <person name="de Groot N.N."/>
        </authorList>
    </citation>
    <scope>NUCLEOTIDE SEQUENCE [LARGE SCALE GENOMIC DNA]</scope>
    <source>
        <strain evidence="3 5">CGMCC 1.10239</strain>
    </source>
</reference>
<evidence type="ECO:0000313" key="3">
    <source>
        <dbReference type="EMBL" id="SDM12571.1"/>
    </source>
</evidence>
<protein>
    <submittedName>
        <fullName evidence="2">GCN5 family acetyltransferase</fullName>
    </submittedName>
    <submittedName>
        <fullName evidence="3">Protein N-acetyltransferase, RimJ/RimL family</fullName>
    </submittedName>
</protein>
<keyword evidence="3" id="KW-0808">Transferase</keyword>
<dbReference type="Pfam" id="PF13302">
    <property type="entry name" value="Acetyltransf_3"/>
    <property type="match status" value="1"/>
</dbReference>
<dbReference type="RefSeq" id="WP_062523760.1">
    <property type="nucleotide sequence ID" value="NZ_CP048429.1"/>
</dbReference>
<dbReference type="Proteomes" id="UP000070252">
    <property type="component" value="Unassembled WGS sequence"/>
</dbReference>
<dbReference type="PROSITE" id="PS51186">
    <property type="entry name" value="GNAT"/>
    <property type="match status" value="1"/>
</dbReference>
<dbReference type="EMBL" id="FNGM01000009">
    <property type="protein sequence ID" value="SDM12571.1"/>
    <property type="molecule type" value="Genomic_DNA"/>
</dbReference>
<dbReference type="Gene3D" id="3.40.630.30">
    <property type="match status" value="1"/>
</dbReference>
<gene>
    <name evidence="2" type="ORF">AML91_15165</name>
    <name evidence="3" type="ORF">SAMN05216191_10951</name>
</gene>
<dbReference type="PANTHER" id="PTHR43792:SF1">
    <property type="entry name" value="N-ACETYLTRANSFERASE DOMAIN-CONTAINING PROTEIN"/>
    <property type="match status" value="1"/>
</dbReference>
<reference evidence="2 4" key="1">
    <citation type="submission" date="2015-08" db="EMBL/GenBank/DDBJ databases">
        <title>Genome of Paenibacillus jilunlii.</title>
        <authorList>
            <person name="Sant'Anna F.H."/>
            <person name="Ambrosini A."/>
            <person name="Souza R."/>
            <person name="Bach E."/>
            <person name="Fernandes G."/>
            <person name="Balsanelli E."/>
            <person name="Baura V.A."/>
            <person name="Pedrosa F.O."/>
            <person name="Souza E.M."/>
            <person name="Passaglia L."/>
        </authorList>
    </citation>
    <scope>NUCLEOTIDE SEQUENCE [LARGE SCALE GENOMIC DNA]</scope>
    <source>
        <strain evidence="2 4">DSM 23019</strain>
    </source>
</reference>
<dbReference type="SUPFAM" id="SSF55729">
    <property type="entry name" value="Acyl-CoA N-acyltransferases (Nat)"/>
    <property type="match status" value="1"/>
</dbReference>
<dbReference type="PANTHER" id="PTHR43792">
    <property type="entry name" value="GNAT FAMILY, PUTATIVE (AFU_ORTHOLOGUE AFUA_3G00765)-RELATED-RELATED"/>
    <property type="match status" value="1"/>
</dbReference>
<sequence>MQLQTERLIIREFTYEDMEAVHAYAADPLVAKYMIWGPNSKEETRSYIDLTLEWQSQLPRKDFEFAVVLKETDQLIGGSGIHISEPGQGEIGYCFNPLFWRQGYTSEAAASLLEFGFLELNLHRIYATCRPENAGSAKVMQKLGMVYEGHLREHMWHKGRWHDSYQYSILKPEYELLRGRR</sequence>
<dbReference type="EMBL" id="LIPY01000114">
    <property type="protein sequence ID" value="KWX74539.1"/>
    <property type="molecule type" value="Genomic_DNA"/>
</dbReference>
<dbReference type="AlphaFoldDB" id="A0A1G9QP03"/>
<keyword evidence="4" id="KW-1185">Reference proteome</keyword>
<dbReference type="GO" id="GO:0016747">
    <property type="term" value="F:acyltransferase activity, transferring groups other than amino-acyl groups"/>
    <property type="evidence" value="ECO:0007669"/>
    <property type="project" value="InterPro"/>
</dbReference>
<evidence type="ECO:0000259" key="1">
    <source>
        <dbReference type="PROSITE" id="PS51186"/>
    </source>
</evidence>
<dbReference type="Proteomes" id="UP000182783">
    <property type="component" value="Unassembled WGS sequence"/>
</dbReference>
<accession>A0A1G9QP03</accession>
<organism evidence="3 5">
    <name type="scientific">Paenibacillus jilunlii</name>
    <dbReference type="NCBI Taxonomy" id="682956"/>
    <lineage>
        <taxon>Bacteria</taxon>
        <taxon>Bacillati</taxon>
        <taxon>Bacillota</taxon>
        <taxon>Bacilli</taxon>
        <taxon>Bacillales</taxon>
        <taxon>Paenibacillaceae</taxon>
        <taxon>Paenibacillus</taxon>
    </lineage>
</organism>
<dbReference type="InterPro" id="IPR051531">
    <property type="entry name" value="N-acetyltransferase"/>
</dbReference>
<name>A0A1G9QP03_9BACL</name>
<dbReference type="InterPro" id="IPR016181">
    <property type="entry name" value="Acyl_CoA_acyltransferase"/>
</dbReference>
<evidence type="ECO:0000313" key="5">
    <source>
        <dbReference type="Proteomes" id="UP000182783"/>
    </source>
</evidence>
<evidence type="ECO:0000313" key="2">
    <source>
        <dbReference type="EMBL" id="KWX74539.1"/>
    </source>
</evidence>
<dbReference type="OrthoDB" id="9785602at2"/>
<proteinExistence type="predicted"/>
<evidence type="ECO:0000313" key="4">
    <source>
        <dbReference type="Proteomes" id="UP000070252"/>
    </source>
</evidence>
<feature type="domain" description="N-acetyltransferase" evidence="1">
    <location>
        <begin position="8"/>
        <end position="172"/>
    </location>
</feature>